<evidence type="ECO:0000313" key="7">
    <source>
        <dbReference type="Proteomes" id="UP001139289"/>
    </source>
</evidence>
<evidence type="ECO:0000313" key="6">
    <source>
        <dbReference type="EMBL" id="MCC2028856.1"/>
    </source>
</evidence>
<dbReference type="Pfam" id="PF13407">
    <property type="entry name" value="Peripla_BP_4"/>
    <property type="match status" value="1"/>
</dbReference>
<dbReference type="GO" id="GO:0030246">
    <property type="term" value="F:carbohydrate binding"/>
    <property type="evidence" value="ECO:0007669"/>
    <property type="project" value="UniProtKB-ARBA"/>
</dbReference>
<dbReference type="RefSeq" id="WP_227530055.1">
    <property type="nucleotide sequence ID" value="NZ_JAGTTM010000001.1"/>
</dbReference>
<dbReference type="AlphaFoldDB" id="A0A9X1RYS9"/>
<proteinExistence type="inferred from homology"/>
<dbReference type="InterPro" id="IPR025997">
    <property type="entry name" value="SBP_2_dom"/>
</dbReference>
<protein>
    <submittedName>
        <fullName evidence="6">Substrate-binding domain-containing protein</fullName>
    </submittedName>
</protein>
<reference evidence="6" key="1">
    <citation type="submission" date="2021-04" db="EMBL/GenBank/DDBJ databases">
        <title>Microbacterium tenobrionis sp. nov. and Microbacterium allomyrinae sp. nov., isolated from larvae of Tenobrio molitor and Allomyrina dichotoma, respectively.</title>
        <authorList>
            <person name="Lee S.D."/>
        </authorList>
    </citation>
    <scope>NUCLEOTIDE SEQUENCE</scope>
    <source>
        <strain evidence="6">YMB-B2</strain>
    </source>
</reference>
<dbReference type="PROSITE" id="PS51257">
    <property type="entry name" value="PROKAR_LIPOPROTEIN"/>
    <property type="match status" value="1"/>
</dbReference>
<evidence type="ECO:0000256" key="2">
    <source>
        <dbReference type="ARBA" id="ARBA00007639"/>
    </source>
</evidence>
<dbReference type="PANTHER" id="PTHR46847">
    <property type="entry name" value="D-ALLOSE-BINDING PERIPLASMIC PROTEIN-RELATED"/>
    <property type="match status" value="1"/>
</dbReference>
<dbReference type="EMBL" id="JAGTTM010000001">
    <property type="protein sequence ID" value="MCC2028856.1"/>
    <property type="molecule type" value="Genomic_DNA"/>
</dbReference>
<dbReference type="Gene3D" id="3.40.50.2300">
    <property type="match status" value="2"/>
</dbReference>
<evidence type="ECO:0000256" key="3">
    <source>
        <dbReference type="ARBA" id="ARBA00022729"/>
    </source>
</evidence>
<comment type="similarity">
    <text evidence="2">Belongs to the bacterial solute-binding protein 2 family.</text>
</comment>
<dbReference type="Proteomes" id="UP001139289">
    <property type="component" value="Unassembled WGS sequence"/>
</dbReference>
<dbReference type="PANTHER" id="PTHR46847:SF1">
    <property type="entry name" value="D-ALLOSE-BINDING PERIPLASMIC PROTEIN-RELATED"/>
    <property type="match status" value="1"/>
</dbReference>
<keyword evidence="3 4" id="KW-0732">Signal</keyword>
<evidence type="ECO:0000256" key="1">
    <source>
        <dbReference type="ARBA" id="ARBA00004196"/>
    </source>
</evidence>
<sequence length="418" mass="43042">MVKHTRFRRFGATAVAFMALGALTLAGCSPEAGGGAASTGGGALASDGCGAVPQIGANDPGKLLDGFSQEVKDGYNAYPFEVQQSAWADWKSDKSDGFTAAIVGQAPAAPFIAAYQETLAAALEDAGVDVILNVAPNDPTDVPGQLQQFSQAIALKPDIIFFNPGAPEPAIGLVDEAHAAGIPVVSVVVPIDSPNAISVTYNAVLQSMTTASAVFDSIGGAGSVLEVTGVPGIPNEIFWEAGRDYALEECRDIKVVGSVQGLFQPPLAQQAVVQYLTTNPAGVDAVIQAGTMGWAIRDSFAQAGQPIPPIQDVGSSQGMAAYALENPDYPYVGTATPPVAMAKMAAQVGVKVLAGAGPKVNHIVWNPYVVDSENIADIADTSWDPADGTDLAPEGVYFTDEQTAEFFTKAELGPQSAD</sequence>
<feature type="domain" description="Periplasmic binding protein" evidence="5">
    <location>
        <begin position="103"/>
        <end position="355"/>
    </location>
</feature>
<feature type="signal peptide" evidence="4">
    <location>
        <begin position="1"/>
        <end position="26"/>
    </location>
</feature>
<gene>
    <name evidence="6" type="ORF">KEC56_04875</name>
</gene>
<accession>A0A9X1RYS9</accession>
<comment type="caution">
    <text evidence="6">The sequence shown here is derived from an EMBL/GenBank/DDBJ whole genome shotgun (WGS) entry which is preliminary data.</text>
</comment>
<feature type="chain" id="PRO_5040875512" evidence="4">
    <location>
        <begin position="27"/>
        <end position="418"/>
    </location>
</feature>
<keyword evidence="7" id="KW-1185">Reference proteome</keyword>
<evidence type="ECO:0000256" key="4">
    <source>
        <dbReference type="SAM" id="SignalP"/>
    </source>
</evidence>
<comment type="subcellular location">
    <subcellularLocation>
        <location evidence="1">Cell envelope</location>
    </subcellularLocation>
</comment>
<dbReference type="InterPro" id="IPR028082">
    <property type="entry name" value="Peripla_BP_I"/>
</dbReference>
<organism evidence="6 7">
    <name type="scientific">Microbacterium tenebrionis</name>
    <dbReference type="NCBI Taxonomy" id="2830665"/>
    <lineage>
        <taxon>Bacteria</taxon>
        <taxon>Bacillati</taxon>
        <taxon>Actinomycetota</taxon>
        <taxon>Actinomycetes</taxon>
        <taxon>Micrococcales</taxon>
        <taxon>Microbacteriaceae</taxon>
        <taxon>Microbacterium</taxon>
    </lineage>
</organism>
<evidence type="ECO:0000259" key="5">
    <source>
        <dbReference type="Pfam" id="PF13407"/>
    </source>
</evidence>
<name>A0A9X1RYS9_9MICO</name>
<dbReference type="SUPFAM" id="SSF53822">
    <property type="entry name" value="Periplasmic binding protein-like I"/>
    <property type="match status" value="1"/>
</dbReference>
<dbReference type="GO" id="GO:0030313">
    <property type="term" value="C:cell envelope"/>
    <property type="evidence" value="ECO:0007669"/>
    <property type="project" value="UniProtKB-SubCell"/>
</dbReference>